<dbReference type="SUPFAM" id="SSF51905">
    <property type="entry name" value="FAD/NAD(P)-binding domain"/>
    <property type="match status" value="1"/>
</dbReference>
<dbReference type="InterPro" id="IPR006076">
    <property type="entry name" value="FAD-dep_OxRdtase"/>
</dbReference>
<feature type="domain" description="FAD dependent oxidoreductase" evidence="1">
    <location>
        <begin position="29"/>
        <end position="392"/>
    </location>
</feature>
<evidence type="ECO:0000259" key="1">
    <source>
        <dbReference type="Pfam" id="PF01266"/>
    </source>
</evidence>
<reference evidence="2 3" key="1">
    <citation type="submission" date="2019-03" db="EMBL/GenBank/DDBJ databases">
        <authorList>
            <person name="Gonzalez-Pimentel J.L."/>
        </authorList>
    </citation>
    <scope>NUCLEOTIDE SEQUENCE [LARGE SCALE GENOMIC DNA]</scope>
    <source>
        <strain evidence="2 3">JCM 31289</strain>
    </source>
</reference>
<organism evidence="2 3">
    <name type="scientific">Streptomyces palmae</name>
    <dbReference type="NCBI Taxonomy" id="1701085"/>
    <lineage>
        <taxon>Bacteria</taxon>
        <taxon>Bacillati</taxon>
        <taxon>Actinomycetota</taxon>
        <taxon>Actinomycetes</taxon>
        <taxon>Kitasatosporales</taxon>
        <taxon>Streptomycetaceae</taxon>
        <taxon>Streptomyces</taxon>
    </lineage>
</organism>
<accession>A0A4Z0HHJ6</accession>
<gene>
    <name evidence="2" type="ORF">E4099_04825</name>
</gene>
<dbReference type="InterPro" id="IPR036188">
    <property type="entry name" value="FAD/NAD-bd_sf"/>
</dbReference>
<dbReference type="Pfam" id="PF01266">
    <property type="entry name" value="DAO"/>
    <property type="match status" value="1"/>
</dbReference>
<dbReference type="AlphaFoldDB" id="A0A4Z0HHJ6"/>
<dbReference type="Gene3D" id="3.50.50.60">
    <property type="entry name" value="FAD/NAD(P)-binding domain"/>
    <property type="match status" value="1"/>
</dbReference>
<dbReference type="OrthoDB" id="9805852at2"/>
<comment type="caution">
    <text evidence="2">The sequence shown here is derived from an EMBL/GenBank/DDBJ whole genome shotgun (WGS) entry which is preliminary data.</text>
</comment>
<protein>
    <submittedName>
        <fullName evidence="2">FAD-dependent oxidoreductase</fullName>
    </submittedName>
</protein>
<dbReference type="EMBL" id="SRID01000025">
    <property type="protein sequence ID" value="TGB16684.1"/>
    <property type="molecule type" value="Genomic_DNA"/>
</dbReference>
<sequence>MNDYKHVVYWQETETVERQPALRDTVECDVCIVGGGYTGLWTAYFLKQAEPALDIRIVEANYSGYGASGRADGFATPTIGKDIQALVEQFGAQRALEASQAVGRSILEIGRFTRRNKVDAEYEANDYLMVATDRAQLRRLEQDRELAIRLGGAAPPEILSRDEAQSVIGSPAVLAAMRTGGALVNPFKLARGLARVVREQGTVIHDDTPAIRVEPGVRTTVVTPGGRITADKVVLATNVHMRAFRPFRHKVVPVWTYALMSEPLTEEQLDRVAWAGREGMVEAKTFLTCARLTRDNRLMFAGGPAPYYYGGDTRQRNMNRAKVYQEIHREFLRFFPMWGDITFGYAYGGTADIVRDYAPHFGTLGRGIHYGYGFCGNGIAATHTGGKVLRDLVLGKDSEYSRLLFVDDEHRKQPAPFPPEPLLYVGARAVSRLMEWKEARA</sequence>
<dbReference type="GO" id="GO:0005737">
    <property type="term" value="C:cytoplasm"/>
    <property type="evidence" value="ECO:0007669"/>
    <property type="project" value="TreeGrafter"/>
</dbReference>
<name>A0A4Z0HHJ6_9ACTN</name>
<dbReference type="PANTHER" id="PTHR13847:SF281">
    <property type="entry name" value="FAD DEPENDENT OXIDOREDUCTASE DOMAIN-CONTAINING PROTEIN"/>
    <property type="match status" value="1"/>
</dbReference>
<dbReference type="Gene3D" id="3.30.9.10">
    <property type="entry name" value="D-Amino Acid Oxidase, subunit A, domain 2"/>
    <property type="match status" value="1"/>
</dbReference>
<dbReference type="RefSeq" id="WP_135337677.1">
    <property type="nucleotide sequence ID" value="NZ_JBHLTX010000042.1"/>
</dbReference>
<dbReference type="Proteomes" id="UP000297948">
    <property type="component" value="Unassembled WGS sequence"/>
</dbReference>
<proteinExistence type="predicted"/>
<evidence type="ECO:0000313" key="3">
    <source>
        <dbReference type="Proteomes" id="UP000297948"/>
    </source>
</evidence>
<keyword evidence="3" id="KW-1185">Reference proteome</keyword>
<evidence type="ECO:0000313" key="2">
    <source>
        <dbReference type="EMBL" id="TGB16684.1"/>
    </source>
</evidence>
<dbReference type="PANTHER" id="PTHR13847">
    <property type="entry name" value="SARCOSINE DEHYDROGENASE-RELATED"/>
    <property type="match status" value="1"/>
</dbReference>